<evidence type="ECO:0000256" key="2">
    <source>
        <dbReference type="SAM" id="Phobius"/>
    </source>
</evidence>
<keyword evidence="2" id="KW-0472">Membrane</keyword>
<gene>
    <name evidence="3" type="ORF">VNO77_07529</name>
</gene>
<name>A0AAN9M8N6_CANGL</name>
<evidence type="ECO:0000313" key="3">
    <source>
        <dbReference type="EMBL" id="KAK7349814.1"/>
    </source>
</evidence>
<dbReference type="EMBL" id="JAYMYQ010000002">
    <property type="protein sequence ID" value="KAK7349814.1"/>
    <property type="molecule type" value="Genomic_DNA"/>
</dbReference>
<evidence type="ECO:0000256" key="1">
    <source>
        <dbReference type="SAM" id="MobiDB-lite"/>
    </source>
</evidence>
<dbReference type="Proteomes" id="UP001367508">
    <property type="component" value="Unassembled WGS sequence"/>
</dbReference>
<feature type="region of interest" description="Disordered" evidence="1">
    <location>
        <begin position="267"/>
        <end position="294"/>
    </location>
</feature>
<organism evidence="3 4">
    <name type="scientific">Canavalia gladiata</name>
    <name type="common">Sword bean</name>
    <name type="synonym">Dolichos gladiatus</name>
    <dbReference type="NCBI Taxonomy" id="3824"/>
    <lineage>
        <taxon>Eukaryota</taxon>
        <taxon>Viridiplantae</taxon>
        <taxon>Streptophyta</taxon>
        <taxon>Embryophyta</taxon>
        <taxon>Tracheophyta</taxon>
        <taxon>Spermatophyta</taxon>
        <taxon>Magnoliopsida</taxon>
        <taxon>eudicotyledons</taxon>
        <taxon>Gunneridae</taxon>
        <taxon>Pentapetalae</taxon>
        <taxon>rosids</taxon>
        <taxon>fabids</taxon>
        <taxon>Fabales</taxon>
        <taxon>Fabaceae</taxon>
        <taxon>Papilionoideae</taxon>
        <taxon>50 kb inversion clade</taxon>
        <taxon>NPAAA clade</taxon>
        <taxon>indigoferoid/millettioid clade</taxon>
        <taxon>Phaseoleae</taxon>
        <taxon>Canavalia</taxon>
    </lineage>
</organism>
<comment type="caution">
    <text evidence="3">The sequence shown here is derived from an EMBL/GenBank/DDBJ whole genome shotgun (WGS) entry which is preliminary data.</text>
</comment>
<keyword evidence="2" id="KW-0812">Transmembrane</keyword>
<sequence length="378" mass="42517">MHASKWLSKVASLSISVRSDKVHGLGHPKSTSGSSSTWRPVRLVKWTLPFLMDPSNFLAPVLHLVQNWCKWDVHGLWLASHTIIWAPWGIWMAFIRIAAPPVLMVLGFLAGYVYHTSCRRGATKREYIPQTILMEVYHNGSEWTKLQNPTGPQATHHHTLGPTTSILPTEDLTRISEPWNLLQETILNARDCVLKDERNCPTISQLCTDPGMKQHRANHKTSSHNLPSLKLAPKTTKLYLPSLDNPHKSQGLASQAHVLKEEKLSANGTGTSGLQEIHSKSHRSSNKKEHQIPCHSPKRLVGFEPKLMSNSISNGRAPEYRGKKSVGEISIEPFALNEISIKKQNPASKCLQKRRTAERGAKQNGTQLREFPREFFFL</sequence>
<proteinExistence type="predicted"/>
<accession>A0AAN9M8N6</accession>
<protein>
    <submittedName>
        <fullName evidence="3">Uncharacterized protein</fullName>
    </submittedName>
</protein>
<reference evidence="3 4" key="1">
    <citation type="submission" date="2024-01" db="EMBL/GenBank/DDBJ databases">
        <title>The genomes of 5 underutilized Papilionoideae crops provide insights into root nodulation and disease resistanc.</title>
        <authorList>
            <person name="Jiang F."/>
        </authorList>
    </citation>
    <scope>NUCLEOTIDE SEQUENCE [LARGE SCALE GENOMIC DNA]</scope>
    <source>
        <strain evidence="3">LVBAO_FW01</strain>
        <tissue evidence="3">Leaves</tissue>
    </source>
</reference>
<feature type="transmembrane region" description="Helical" evidence="2">
    <location>
        <begin position="88"/>
        <end position="114"/>
    </location>
</feature>
<keyword evidence="4" id="KW-1185">Reference proteome</keyword>
<dbReference type="AlphaFoldDB" id="A0AAN9M8N6"/>
<evidence type="ECO:0000313" key="4">
    <source>
        <dbReference type="Proteomes" id="UP001367508"/>
    </source>
</evidence>
<keyword evidence="2" id="KW-1133">Transmembrane helix</keyword>